<gene>
    <name evidence="2" type="ORF">HJC23_009004</name>
</gene>
<proteinExistence type="predicted"/>
<name>A0ABD3QZ35_9STRA</name>
<keyword evidence="3" id="KW-1185">Reference proteome</keyword>
<comment type="caution">
    <text evidence="2">The sequence shown here is derived from an EMBL/GenBank/DDBJ whole genome shotgun (WGS) entry which is preliminary data.</text>
</comment>
<organism evidence="2 3">
    <name type="scientific">Cyclotella cryptica</name>
    <dbReference type="NCBI Taxonomy" id="29204"/>
    <lineage>
        <taxon>Eukaryota</taxon>
        <taxon>Sar</taxon>
        <taxon>Stramenopiles</taxon>
        <taxon>Ochrophyta</taxon>
        <taxon>Bacillariophyta</taxon>
        <taxon>Coscinodiscophyceae</taxon>
        <taxon>Thalassiosirophycidae</taxon>
        <taxon>Stephanodiscales</taxon>
        <taxon>Stephanodiscaceae</taxon>
        <taxon>Cyclotella</taxon>
    </lineage>
</organism>
<dbReference type="InterPro" id="IPR024079">
    <property type="entry name" value="MetalloPept_cat_dom_sf"/>
</dbReference>
<reference evidence="2 3" key="1">
    <citation type="journal article" date="2020" name="G3 (Bethesda)">
        <title>Improved Reference Genome for Cyclotella cryptica CCMP332, a Model for Cell Wall Morphogenesis, Salinity Adaptation, and Lipid Production in Diatoms (Bacillariophyta).</title>
        <authorList>
            <person name="Roberts W.R."/>
            <person name="Downey K.M."/>
            <person name="Ruck E.C."/>
            <person name="Traller J.C."/>
            <person name="Alverson A.J."/>
        </authorList>
    </citation>
    <scope>NUCLEOTIDE SEQUENCE [LARGE SCALE GENOMIC DNA]</scope>
    <source>
        <strain evidence="2 3">CCMP332</strain>
    </source>
</reference>
<dbReference type="EMBL" id="JABMIG020000003">
    <property type="protein sequence ID" value="KAL3805297.1"/>
    <property type="molecule type" value="Genomic_DNA"/>
</dbReference>
<sequence length="335" mass="36571">MISTPTSPGSSTTASSNPPGSSIKKTKSSKGIIKKNQSPSFISSTSTESSKKSKPSKTTATPSPPLPTQPTAARASKTCKIVGAATAAVILGGSAFLTWKYALGSPTSASDALEGLDDFKNVLKDGLDGIDFGKLFNNDSKEGDTNLYIWKSEYIQPGNGGLHLTLLNALDDTWQEEFWEAVSDWQESPALTLDAERVDVDYDCNRISGVMVICNANFGETGWVGINENEIKDGVIVSSVTKMNEYYLRNAEYAHRRYTMCHEIGHGFGLPHTDEDPINENLGNCLDYTVDPAANLYPGNVNYKKLAGMYLSRRMLRWVEGNNRHVIETHMLVLD</sequence>
<dbReference type="AlphaFoldDB" id="A0ABD3QZ35"/>
<evidence type="ECO:0000313" key="2">
    <source>
        <dbReference type="EMBL" id="KAL3805297.1"/>
    </source>
</evidence>
<feature type="region of interest" description="Disordered" evidence="1">
    <location>
        <begin position="1"/>
        <end position="72"/>
    </location>
</feature>
<evidence type="ECO:0000256" key="1">
    <source>
        <dbReference type="SAM" id="MobiDB-lite"/>
    </source>
</evidence>
<feature type="compositionally biased region" description="Low complexity" evidence="1">
    <location>
        <begin position="1"/>
        <end position="48"/>
    </location>
</feature>
<dbReference type="SUPFAM" id="SSF55486">
    <property type="entry name" value="Metalloproteases ('zincins'), catalytic domain"/>
    <property type="match status" value="1"/>
</dbReference>
<accession>A0ABD3QZ35</accession>
<evidence type="ECO:0008006" key="4">
    <source>
        <dbReference type="Google" id="ProtNLM"/>
    </source>
</evidence>
<protein>
    <recommendedName>
        <fullName evidence="4">Peptidase M10 metallopeptidase domain-containing protein</fullName>
    </recommendedName>
</protein>
<dbReference type="Gene3D" id="3.40.390.10">
    <property type="entry name" value="Collagenase (Catalytic Domain)"/>
    <property type="match status" value="1"/>
</dbReference>
<evidence type="ECO:0000313" key="3">
    <source>
        <dbReference type="Proteomes" id="UP001516023"/>
    </source>
</evidence>
<dbReference type="Proteomes" id="UP001516023">
    <property type="component" value="Unassembled WGS sequence"/>
</dbReference>